<evidence type="ECO:0000256" key="1">
    <source>
        <dbReference type="ARBA" id="ARBA00022729"/>
    </source>
</evidence>
<dbReference type="PANTHER" id="PTHR21666:SF289">
    <property type="entry name" value="L-ALA--D-GLU ENDOPEPTIDASE"/>
    <property type="match status" value="1"/>
</dbReference>
<dbReference type="EMBL" id="AP027141">
    <property type="protein sequence ID" value="BDV30822.1"/>
    <property type="molecule type" value="Genomic_DNA"/>
</dbReference>
<keyword evidence="4" id="KW-1185">Reference proteome</keyword>
<sequence length="167" mass="17280">MAEAVREAVSVQGRGVRIRAAVLAAALVVGAAPDGWRWPVEHVVVTHEYQAPAHAYGPGHRGIDLRLDDERMLRAPADGVIAFAGQVAGRGVVTIDHGDGLVTTLEPAVTVLGVGSPVARGDVVAEPGLGGHAAPGDVHFGVRRDGEYVNPRMLLGGVPRAVLLPCC</sequence>
<evidence type="ECO:0000313" key="4">
    <source>
        <dbReference type="Proteomes" id="UP001317779"/>
    </source>
</evidence>
<protein>
    <recommendedName>
        <fullName evidence="2">M23ase beta-sheet core domain-containing protein</fullName>
    </recommendedName>
</protein>
<dbReference type="InterPro" id="IPR016047">
    <property type="entry name" value="M23ase_b-sheet_dom"/>
</dbReference>
<dbReference type="SUPFAM" id="SSF51261">
    <property type="entry name" value="Duplicated hybrid motif"/>
    <property type="match status" value="1"/>
</dbReference>
<organism evidence="3 4">
    <name type="scientific">Microbacterium terricola</name>
    <dbReference type="NCBI Taxonomy" id="344163"/>
    <lineage>
        <taxon>Bacteria</taxon>
        <taxon>Bacillati</taxon>
        <taxon>Actinomycetota</taxon>
        <taxon>Actinomycetes</taxon>
        <taxon>Micrococcales</taxon>
        <taxon>Microbacteriaceae</taxon>
        <taxon>Microbacterium</taxon>
    </lineage>
</organism>
<dbReference type="CDD" id="cd12797">
    <property type="entry name" value="M23_peptidase"/>
    <property type="match status" value="1"/>
</dbReference>
<name>A0ABM8DZ32_9MICO</name>
<dbReference type="PANTHER" id="PTHR21666">
    <property type="entry name" value="PEPTIDASE-RELATED"/>
    <property type="match status" value="1"/>
</dbReference>
<dbReference type="Gene3D" id="2.70.70.10">
    <property type="entry name" value="Glucose Permease (Domain IIA)"/>
    <property type="match status" value="1"/>
</dbReference>
<dbReference type="InterPro" id="IPR011055">
    <property type="entry name" value="Dup_hybrid_motif"/>
</dbReference>
<gene>
    <name evidence="3" type="ORF">Microterr_14820</name>
</gene>
<accession>A0ABM8DZ32</accession>
<dbReference type="Pfam" id="PF01551">
    <property type="entry name" value="Peptidase_M23"/>
    <property type="match status" value="1"/>
</dbReference>
<reference evidence="3 4" key="1">
    <citation type="submission" date="2022-12" db="EMBL/GenBank/DDBJ databases">
        <title>Microbacterium terricola strain KV-448 chromosome, complete genome.</title>
        <authorList>
            <person name="Oshima T."/>
            <person name="Moriya T."/>
            <person name="Bessho Y."/>
        </authorList>
    </citation>
    <scope>NUCLEOTIDE SEQUENCE [LARGE SCALE GENOMIC DNA]</scope>
    <source>
        <strain evidence="3 4">KV-448</strain>
    </source>
</reference>
<keyword evidence="1" id="KW-0732">Signal</keyword>
<proteinExistence type="predicted"/>
<dbReference type="InterPro" id="IPR050570">
    <property type="entry name" value="Cell_wall_metabolism_enzyme"/>
</dbReference>
<dbReference type="Proteomes" id="UP001317779">
    <property type="component" value="Chromosome"/>
</dbReference>
<evidence type="ECO:0000259" key="2">
    <source>
        <dbReference type="Pfam" id="PF01551"/>
    </source>
</evidence>
<evidence type="ECO:0000313" key="3">
    <source>
        <dbReference type="EMBL" id="BDV30822.1"/>
    </source>
</evidence>
<feature type="domain" description="M23ase beta-sheet core" evidence="2">
    <location>
        <begin position="59"/>
        <end position="151"/>
    </location>
</feature>